<feature type="domain" description="Sacsin/Nov" evidence="2">
    <location>
        <begin position="32"/>
        <end position="154"/>
    </location>
</feature>
<sequence length="1762" mass="196806">MAQKIDFNALRARTMGSGEDEEAVTVDTRGLISKVLARYSGKWTVLREMIQNAADANATKVTIRFETSPSTSVPLPSSSADSTAMIKHTISNHTVKRLLISNNGLPFSEKDWARLKRIADGNPDETKIGAFGVGFYSVFDDCEDPFVSSGKDAMAFYWKGNALFTRRLQLDEKANPETTFVLDYRNDTSPVPSLMQLCQFLSSSLTFVQLECIELWLDDWNILRLLKKTAPGTALAIPRDIETKTQDGLMKITGVTREVAQVDAVWMKVVDWNPNASTLLREGIRDTTVSLRSFLSKLTQSVTEKSADTEKKEDAGVSGDLTETSTASVFLHINTASVQASIDQNLSSELERATRKPPPKKTSIAVLTPSYDTNRASEASGSQSEFLSSILPSSKGGRVFIGFPTHQTTGLNAHISAPSVIPTVERESIDLNTRHISKWNMEMLRAAGIVCRIAWSAEMASIKGRILAATDPSKQSKIRKDDIVKVLPEAIHTANQFVFRESTPSSLLGQTMEDAFWTCHKNASIEVLSTCGIVQNYQVRIAARDLNFIDSIPVLPEEFTKGSKEFVRKLTALGLVTEITVADVKRELEAQTLRSSQIIDFLSWLGQRAISGQLDSHAVKSLLNVAVANADDENGNTAGLIVFSGITLFLNPQRIPADLPLPPAVMPFKYTRTLQKKELEAFQWEELQVVPWLCWLVSNSGNRNVLSLSQDITKTASFAAQVLPVLSKQWDTFSPSAKQSVIDQLQPHAVIPTKVGMKRPEETYFPSVRLFDDLPVVHGLQGTKEKFLGALGVRKTVELGVIFERLLNNQTSVEEEKGGPPREAKWSHADLIRYLASVSNDIPASDIKRLKGTRFCTAEMSAASDDPKTSERTRHKVQELFEPDESLKALGLPIIDWPGKYIPNSPEGKFLTRLGIRSFPTAVEVIQIMAKAAGSDNWALHAKAISYYVAEYDKNGYSKFDCSSVTEPFLPLERSNTFLDKGLNGKQANLFGLPAEGQYNLSVPSKCYTDGGASLFGFSILRGDLHRHASKLGVKQHPKMSECLDVLIRRPPSTQKDARVLFRYLAGRVSELSPRDIDRVGKTEIVPVSTHDDATKDKAIQRVAPIMCYLGDGEDYKELFDFVDFGQEANLFLMAVGSKREPTKVEIAQMVVREPARISSAFQSAERYLKLLRTLADDIAVLKKNKDLFSEMKKSAFLLASEDIALTAKQQQQQTEKTEKTIKSKPEDSGDEEDGTEEDSIRKWTLAAAKDVVVADDFQSFVLFKEHVSAAPQEEVLEKFYVALGAVPISQLVEDRAHWGAVAADQRPAAKLLKLINERSRLFLHDQTAETIRRNSRWLEKNLRVQIVHNITMTRSLKGRRVSYKQQRKAIIPDISKECVMRICPGPFDFYEISQVLSHIILWRPKLHYALTLEMLLKTDLLELRARGYNVERILKQKAQEARIQEDRRQQQLEEEHRRLQEKEAAVAQEQALMRTPEKNGQVQMPGDFPDSPLSRDQRPTSPSGSAQEKRRGLFSSFTKHFKDGNRTWNPFSETTATPNSPTTGSPPRDSAESPKDTKVNVSSPFQVQKKLLSAIQSSRPHGSSGVFSRPETKQVEEVKSYCDERPGHDLEFVATLPSRVNILFSRAVPDRNAFLSNNSLGMNLFASILLDCAEVFSLKPDTLSIFYDPSSKSIGFNRAGSIFCNFYYFQQLHEKELLRNPKDQAEVVIYWWVVLCHELAHNLVGDHGQVHSYYTEAFVKQYFPKVTAKIATVAAKNQSSA</sequence>
<feature type="compositionally biased region" description="Basic and acidic residues" evidence="1">
    <location>
        <begin position="1441"/>
        <end position="1465"/>
    </location>
</feature>
<evidence type="ECO:0000256" key="1">
    <source>
        <dbReference type="SAM" id="MobiDB-lite"/>
    </source>
</evidence>
<organism evidence="3 4">
    <name type="scientific">Aspergillus calidoustus</name>
    <dbReference type="NCBI Taxonomy" id="454130"/>
    <lineage>
        <taxon>Eukaryota</taxon>
        <taxon>Fungi</taxon>
        <taxon>Dikarya</taxon>
        <taxon>Ascomycota</taxon>
        <taxon>Pezizomycotina</taxon>
        <taxon>Eurotiomycetes</taxon>
        <taxon>Eurotiomycetidae</taxon>
        <taxon>Eurotiales</taxon>
        <taxon>Aspergillaceae</taxon>
        <taxon>Aspergillus</taxon>
        <taxon>Aspergillus subgen. Nidulantes</taxon>
    </lineage>
</organism>
<dbReference type="SUPFAM" id="SSF55874">
    <property type="entry name" value="ATPase domain of HSP90 chaperone/DNA topoisomerase II/histidine kinase"/>
    <property type="match status" value="1"/>
</dbReference>
<dbReference type="Gene3D" id="3.30.565.10">
    <property type="entry name" value="Histidine kinase-like ATPase, C-terminal domain"/>
    <property type="match status" value="1"/>
</dbReference>
<dbReference type="Proteomes" id="UP000054771">
    <property type="component" value="Unassembled WGS sequence"/>
</dbReference>
<dbReference type="InterPro" id="IPR036890">
    <property type="entry name" value="HATPase_C_sf"/>
</dbReference>
<protein>
    <submittedName>
        <fullName evidence="3">Putative HATPase_c domain protein</fullName>
    </submittedName>
</protein>
<dbReference type="NCBIfam" id="NF047352">
    <property type="entry name" value="P_loop_sacsin"/>
    <property type="match status" value="1"/>
</dbReference>
<dbReference type="OrthoDB" id="10031156at2759"/>
<dbReference type="Pfam" id="PF25794">
    <property type="entry name" value="SACS"/>
    <property type="match status" value="1"/>
</dbReference>
<dbReference type="Pfam" id="PF12449">
    <property type="entry name" value="DUF3684"/>
    <property type="match status" value="1"/>
</dbReference>
<dbReference type="PANTHER" id="PTHR47839:SF1">
    <property type="entry name" value="DOMAIN PROTEIN, PUTATIVE (AFU_ORTHOLOGUE AFUA_6G04830)-RELATED"/>
    <property type="match status" value="1"/>
</dbReference>
<feature type="region of interest" description="Disordered" evidence="1">
    <location>
        <begin position="1210"/>
        <end position="1239"/>
    </location>
</feature>
<accession>A0A0U5FQ67</accession>
<dbReference type="InterPro" id="IPR022155">
    <property type="entry name" value="DUF3684"/>
</dbReference>
<dbReference type="InterPro" id="IPR058210">
    <property type="entry name" value="SACS/Nov_dom"/>
</dbReference>
<feature type="compositionally biased region" description="Basic and acidic residues" evidence="1">
    <location>
        <begin position="1550"/>
        <end position="1559"/>
    </location>
</feature>
<feature type="compositionally biased region" description="Acidic residues" evidence="1">
    <location>
        <begin position="1229"/>
        <end position="1238"/>
    </location>
</feature>
<feature type="compositionally biased region" description="Basic and acidic residues" evidence="1">
    <location>
        <begin position="1216"/>
        <end position="1228"/>
    </location>
</feature>
<feature type="compositionally biased region" description="Polar residues" evidence="1">
    <location>
        <begin position="1527"/>
        <end position="1546"/>
    </location>
</feature>
<evidence type="ECO:0000313" key="3">
    <source>
        <dbReference type="EMBL" id="CEL01616.1"/>
    </source>
</evidence>
<dbReference type="EMBL" id="CDMC01000001">
    <property type="protein sequence ID" value="CEL01616.1"/>
    <property type="molecule type" value="Genomic_DNA"/>
</dbReference>
<gene>
    <name evidence="3" type="ORF">ASPCAL01196</name>
</gene>
<feature type="region of interest" description="Disordered" evidence="1">
    <location>
        <begin position="1441"/>
        <end position="1563"/>
    </location>
</feature>
<keyword evidence="4" id="KW-1185">Reference proteome</keyword>
<dbReference type="PANTHER" id="PTHR47839">
    <property type="entry name" value="DOMAIN PROTEIN, PUTATIVE (AFU_ORTHOLOGUE AFUA_6G04830)-RELATED"/>
    <property type="match status" value="1"/>
</dbReference>
<name>A0A0U5FQ67_ASPCI</name>
<evidence type="ECO:0000259" key="2">
    <source>
        <dbReference type="Pfam" id="PF25794"/>
    </source>
</evidence>
<reference evidence="4" key="1">
    <citation type="journal article" date="2016" name="Genome Announc.">
        <title>Draft genome sequences of fungus Aspergillus calidoustus.</title>
        <authorList>
            <person name="Horn F."/>
            <person name="Linde J."/>
            <person name="Mattern D.J."/>
            <person name="Walther G."/>
            <person name="Guthke R."/>
            <person name="Scherlach K."/>
            <person name="Martin K."/>
            <person name="Brakhage A.A."/>
            <person name="Petzke L."/>
            <person name="Valiante V."/>
        </authorList>
    </citation>
    <scope>NUCLEOTIDE SEQUENCE [LARGE SCALE GENOMIC DNA]</scope>
    <source>
        <strain evidence="4">SF006504</strain>
    </source>
</reference>
<proteinExistence type="predicted"/>
<dbReference type="OMA" id="VYWWVIL"/>
<evidence type="ECO:0000313" key="4">
    <source>
        <dbReference type="Proteomes" id="UP000054771"/>
    </source>
</evidence>